<name>A0A822Y6C0_NELNU</name>
<evidence type="ECO:0000313" key="3">
    <source>
        <dbReference type="Proteomes" id="UP000607653"/>
    </source>
</evidence>
<dbReference type="InterPro" id="IPR029472">
    <property type="entry name" value="Copia-like_N"/>
</dbReference>
<evidence type="ECO:0000313" key="2">
    <source>
        <dbReference type="EMBL" id="DAD28060.1"/>
    </source>
</evidence>
<dbReference type="EMBL" id="DUZY01000002">
    <property type="protein sequence ID" value="DAD28060.1"/>
    <property type="molecule type" value="Genomic_DNA"/>
</dbReference>
<dbReference type="Proteomes" id="UP000607653">
    <property type="component" value="Unassembled WGS sequence"/>
</dbReference>
<organism evidence="2 3">
    <name type="scientific">Nelumbo nucifera</name>
    <name type="common">Sacred lotus</name>
    <dbReference type="NCBI Taxonomy" id="4432"/>
    <lineage>
        <taxon>Eukaryota</taxon>
        <taxon>Viridiplantae</taxon>
        <taxon>Streptophyta</taxon>
        <taxon>Embryophyta</taxon>
        <taxon>Tracheophyta</taxon>
        <taxon>Spermatophyta</taxon>
        <taxon>Magnoliopsida</taxon>
        <taxon>Proteales</taxon>
        <taxon>Nelumbonaceae</taxon>
        <taxon>Nelumbo</taxon>
    </lineage>
</organism>
<proteinExistence type="predicted"/>
<sequence length="36" mass="3848">MAGDIGQASPYYLHPSDNSGSVLVSCPLTGENYSMW</sequence>
<keyword evidence="3" id="KW-1185">Reference proteome</keyword>
<reference evidence="2 3" key="1">
    <citation type="journal article" date="2020" name="Mol. Biol. Evol.">
        <title>Distinct Expression and Methylation Patterns for Genes with Different Fates following a Single Whole-Genome Duplication in Flowering Plants.</title>
        <authorList>
            <person name="Shi T."/>
            <person name="Rahmani R.S."/>
            <person name="Gugger P.F."/>
            <person name="Wang M."/>
            <person name="Li H."/>
            <person name="Zhang Y."/>
            <person name="Li Z."/>
            <person name="Wang Q."/>
            <person name="Van de Peer Y."/>
            <person name="Marchal K."/>
            <person name="Chen J."/>
        </authorList>
    </citation>
    <scope>NUCLEOTIDE SEQUENCE [LARGE SCALE GENOMIC DNA]</scope>
    <source>
        <tissue evidence="2">Leaf</tissue>
    </source>
</reference>
<dbReference type="AlphaFoldDB" id="A0A822Y6C0"/>
<evidence type="ECO:0000259" key="1">
    <source>
        <dbReference type="Pfam" id="PF14244"/>
    </source>
</evidence>
<feature type="domain" description="Retrotransposon Copia-like N-terminal" evidence="1">
    <location>
        <begin position="14"/>
        <end position="36"/>
    </location>
</feature>
<dbReference type="Pfam" id="PF14244">
    <property type="entry name" value="Retrotran_gag_3"/>
    <property type="match status" value="1"/>
</dbReference>
<protein>
    <recommendedName>
        <fullName evidence="1">Retrotransposon Copia-like N-terminal domain-containing protein</fullName>
    </recommendedName>
</protein>
<comment type="caution">
    <text evidence="2">The sequence shown here is derived from an EMBL/GenBank/DDBJ whole genome shotgun (WGS) entry which is preliminary data.</text>
</comment>
<accession>A0A822Y6C0</accession>
<gene>
    <name evidence="2" type="ORF">HUJ06_029528</name>
</gene>